<dbReference type="RefSeq" id="WP_092889770.1">
    <property type="nucleotide sequence ID" value="NZ_FOOI01000024.1"/>
</dbReference>
<organism evidence="3 4">
    <name type="scientific">Actinopolymorpha cephalotaxi</name>
    <dbReference type="NCBI Taxonomy" id="504797"/>
    <lineage>
        <taxon>Bacteria</taxon>
        <taxon>Bacillati</taxon>
        <taxon>Actinomycetota</taxon>
        <taxon>Actinomycetes</taxon>
        <taxon>Propionibacteriales</taxon>
        <taxon>Actinopolymorphaceae</taxon>
        <taxon>Actinopolymorpha</taxon>
    </lineage>
</organism>
<dbReference type="OrthoDB" id="9782855at2"/>
<feature type="domain" description="Methyltransferase" evidence="1">
    <location>
        <begin position="61"/>
        <end position="155"/>
    </location>
</feature>
<keyword evidence="5" id="KW-1185">Reference proteome</keyword>
<dbReference type="InterPro" id="IPR050447">
    <property type="entry name" value="Erg6_SMT_methyltransf"/>
</dbReference>
<dbReference type="SUPFAM" id="SSF53335">
    <property type="entry name" value="S-adenosyl-L-methionine-dependent methyltransferases"/>
    <property type="match status" value="1"/>
</dbReference>
<dbReference type="InterPro" id="IPR041698">
    <property type="entry name" value="Methyltransf_25"/>
</dbReference>
<dbReference type="GO" id="GO:0032259">
    <property type="term" value="P:methylation"/>
    <property type="evidence" value="ECO:0007669"/>
    <property type="project" value="UniProtKB-KW"/>
</dbReference>
<dbReference type="Pfam" id="PF13649">
    <property type="entry name" value="Methyltransf_25"/>
    <property type="match status" value="1"/>
</dbReference>
<dbReference type="CDD" id="cd02440">
    <property type="entry name" value="AdoMet_MTases"/>
    <property type="match status" value="1"/>
</dbReference>
<protein>
    <submittedName>
        <fullName evidence="3">Methyltransferase domain-containing protein</fullName>
    </submittedName>
    <submittedName>
        <fullName evidence="2">SAM-dependent methyltransferase</fullName>
    </submittedName>
</protein>
<reference evidence="2 5" key="2">
    <citation type="submission" date="2020-07" db="EMBL/GenBank/DDBJ databases">
        <title>Sequencing the genomes of 1000 actinobacteria strains.</title>
        <authorList>
            <person name="Klenk H.-P."/>
        </authorList>
    </citation>
    <scope>NUCLEOTIDE SEQUENCE [LARGE SCALE GENOMIC DNA]</scope>
    <source>
        <strain evidence="2 5">DSM 45117</strain>
    </source>
</reference>
<evidence type="ECO:0000313" key="3">
    <source>
        <dbReference type="EMBL" id="SFH60851.1"/>
    </source>
</evidence>
<dbReference type="Gene3D" id="3.40.50.150">
    <property type="entry name" value="Vaccinia Virus protein VP39"/>
    <property type="match status" value="1"/>
</dbReference>
<reference evidence="3 4" key="1">
    <citation type="submission" date="2016-10" db="EMBL/GenBank/DDBJ databases">
        <authorList>
            <person name="de Groot N.N."/>
        </authorList>
    </citation>
    <scope>NUCLEOTIDE SEQUENCE [LARGE SCALE GENOMIC DNA]</scope>
    <source>
        <strain evidence="3 4">CPCC 202808</strain>
    </source>
</reference>
<keyword evidence="3" id="KW-0489">Methyltransferase</keyword>
<dbReference type="EMBL" id="JACBZA010000001">
    <property type="protein sequence ID" value="NYH86352.1"/>
    <property type="molecule type" value="Genomic_DNA"/>
</dbReference>
<dbReference type="Proteomes" id="UP000199052">
    <property type="component" value="Unassembled WGS sequence"/>
</dbReference>
<evidence type="ECO:0000259" key="1">
    <source>
        <dbReference type="Pfam" id="PF13649"/>
    </source>
</evidence>
<name>A0A1I3BGI6_9ACTN</name>
<keyword evidence="3" id="KW-0808">Transferase</keyword>
<dbReference type="PANTHER" id="PTHR44068">
    <property type="entry name" value="ZGC:194242"/>
    <property type="match status" value="1"/>
</dbReference>
<proteinExistence type="predicted"/>
<evidence type="ECO:0000313" key="4">
    <source>
        <dbReference type="Proteomes" id="UP000199052"/>
    </source>
</evidence>
<dbReference type="AlphaFoldDB" id="A0A1I3BGI6"/>
<dbReference type="InterPro" id="IPR029063">
    <property type="entry name" value="SAM-dependent_MTases_sf"/>
</dbReference>
<evidence type="ECO:0000313" key="5">
    <source>
        <dbReference type="Proteomes" id="UP000533017"/>
    </source>
</evidence>
<dbReference type="EMBL" id="FOOI01000024">
    <property type="protein sequence ID" value="SFH60851.1"/>
    <property type="molecule type" value="Genomic_DNA"/>
</dbReference>
<dbReference type="GO" id="GO:0008168">
    <property type="term" value="F:methyltransferase activity"/>
    <property type="evidence" value="ECO:0007669"/>
    <property type="project" value="UniProtKB-KW"/>
</dbReference>
<sequence length="266" mass="30103">MSDTKDLGTEEQLRRALTVERYPRSSTYDQHWVVDNLMGPHPLWAAEALTQVMPLRPGMRVLDLGCGTALTSIFLAREFDVRVWAVDLWVEPTENWERIQQAGLADRVHPIHADAHALPFADGFFDAIVSLDAFHYFGTDALYLPYCVEFLRSGGSIGFVAPGLRREPDQGEGQGPVPELPAYLAERWGPDMCTWLGPAWWRRHWERTGLVEVDVADMVPGGWEDWLRWLDACDLVGRGHEPDARMLRADGGDLLGFTRVVAHRTR</sequence>
<dbReference type="Proteomes" id="UP000533017">
    <property type="component" value="Unassembled WGS sequence"/>
</dbReference>
<dbReference type="PANTHER" id="PTHR44068:SF11">
    <property type="entry name" value="GERANYL DIPHOSPHATE 2-C-METHYLTRANSFERASE"/>
    <property type="match status" value="1"/>
</dbReference>
<accession>A0A1I3BGI6</accession>
<dbReference type="STRING" id="504797.SAMN05421678_1243"/>
<evidence type="ECO:0000313" key="2">
    <source>
        <dbReference type="EMBL" id="NYH86352.1"/>
    </source>
</evidence>
<gene>
    <name evidence="2" type="ORF">FHR37_005203</name>
    <name evidence="3" type="ORF">SAMN05421678_1243</name>
</gene>